<dbReference type="Proteomes" id="UP000485621">
    <property type="component" value="Unassembled WGS sequence"/>
</dbReference>
<dbReference type="AlphaFoldDB" id="A0A1V5ZN58"/>
<accession>A0A1V5ZN58</accession>
<dbReference type="EMBL" id="MWDB01000012">
    <property type="protein sequence ID" value="OQB41683.1"/>
    <property type="molecule type" value="Genomic_DNA"/>
</dbReference>
<protein>
    <submittedName>
        <fullName evidence="1">Uncharacterized protein</fullName>
    </submittedName>
</protein>
<organism evidence="1">
    <name type="scientific">candidate division CPR1 bacterium ADurb.Bin160</name>
    <dbReference type="NCBI Taxonomy" id="1852826"/>
    <lineage>
        <taxon>Bacteria</taxon>
        <taxon>candidate division CPR1</taxon>
    </lineage>
</organism>
<evidence type="ECO:0000313" key="1">
    <source>
        <dbReference type="EMBL" id="OQB41683.1"/>
    </source>
</evidence>
<name>A0A1V5ZN58_9BACT</name>
<proteinExistence type="predicted"/>
<comment type="caution">
    <text evidence="1">The sequence shown here is derived from an EMBL/GenBank/DDBJ whole genome shotgun (WGS) entry which is preliminary data.</text>
</comment>
<reference evidence="1" key="1">
    <citation type="submission" date="2017-02" db="EMBL/GenBank/DDBJ databases">
        <title>Delving into the versatile metabolic prowess of the omnipresent phylum Bacteroidetes.</title>
        <authorList>
            <person name="Nobu M.K."/>
            <person name="Mei R."/>
            <person name="Narihiro T."/>
            <person name="Kuroda K."/>
            <person name="Liu W.-T."/>
        </authorList>
    </citation>
    <scope>NUCLEOTIDE SEQUENCE</scope>
    <source>
        <strain evidence="1">ADurb.Bin160</strain>
    </source>
</reference>
<gene>
    <name evidence="1" type="ORF">BWY04_00679</name>
</gene>
<sequence length="125" mass="14798">MYQIKLLKNQEDFFCLFGIAVSLDDFILNINNNFIKTLNKEICSLGDLPTGFINKNILKKYTNNMRFKKLSFRIFNNCMIIIGIEAEEIDEFENLFSLRNIIKNQLREIGLDVEHYDISYRVGFR</sequence>